<accession>A0AAD7A4T7</accession>
<dbReference type="AlphaFoldDB" id="A0AAD7A4T7"/>
<dbReference type="EMBL" id="JARIHO010000015">
    <property type="protein sequence ID" value="KAJ7349575.1"/>
    <property type="molecule type" value="Genomic_DNA"/>
</dbReference>
<gene>
    <name evidence="1" type="ORF">DFH08DRAFT_862726</name>
</gene>
<dbReference type="Proteomes" id="UP001218218">
    <property type="component" value="Unassembled WGS sequence"/>
</dbReference>
<evidence type="ECO:0000313" key="2">
    <source>
        <dbReference type="Proteomes" id="UP001218218"/>
    </source>
</evidence>
<keyword evidence="2" id="KW-1185">Reference proteome</keyword>
<sequence>MSAGRLGDYCAKRGWMARGQSRSGHGRMARSRVGGDVQRRAARGGWLDEKGRGWRTKAGWEGLYAPGGLRDHACWQIRIHRARPRTSLHGQRARADNASRHWWIDARPVIATDSERPGVLQRARWGRKAHLRSGSRRLGKGARRIVRLRRLFGVGVQAAAYAGGRKTWRKPRAAGKRASDAPASLLLCRAVCQSSFRATTLGTCWVDRGVAGSSLCDRRVSGVQHVCT</sequence>
<protein>
    <submittedName>
        <fullName evidence="1">Uncharacterized protein</fullName>
    </submittedName>
</protein>
<comment type="caution">
    <text evidence="1">The sequence shown here is derived from an EMBL/GenBank/DDBJ whole genome shotgun (WGS) entry which is preliminary data.</text>
</comment>
<name>A0AAD7A4T7_9AGAR</name>
<proteinExistence type="predicted"/>
<organism evidence="1 2">
    <name type="scientific">Mycena albidolilacea</name>
    <dbReference type="NCBI Taxonomy" id="1033008"/>
    <lineage>
        <taxon>Eukaryota</taxon>
        <taxon>Fungi</taxon>
        <taxon>Dikarya</taxon>
        <taxon>Basidiomycota</taxon>
        <taxon>Agaricomycotina</taxon>
        <taxon>Agaricomycetes</taxon>
        <taxon>Agaricomycetidae</taxon>
        <taxon>Agaricales</taxon>
        <taxon>Marasmiineae</taxon>
        <taxon>Mycenaceae</taxon>
        <taxon>Mycena</taxon>
    </lineage>
</organism>
<evidence type="ECO:0000313" key="1">
    <source>
        <dbReference type="EMBL" id="KAJ7349575.1"/>
    </source>
</evidence>
<reference evidence="1" key="1">
    <citation type="submission" date="2023-03" db="EMBL/GenBank/DDBJ databases">
        <title>Massive genome expansion in bonnet fungi (Mycena s.s.) driven by repeated elements and novel gene families across ecological guilds.</title>
        <authorList>
            <consortium name="Lawrence Berkeley National Laboratory"/>
            <person name="Harder C.B."/>
            <person name="Miyauchi S."/>
            <person name="Viragh M."/>
            <person name="Kuo A."/>
            <person name="Thoen E."/>
            <person name="Andreopoulos B."/>
            <person name="Lu D."/>
            <person name="Skrede I."/>
            <person name="Drula E."/>
            <person name="Henrissat B."/>
            <person name="Morin E."/>
            <person name="Kohler A."/>
            <person name="Barry K."/>
            <person name="LaButti K."/>
            <person name="Morin E."/>
            <person name="Salamov A."/>
            <person name="Lipzen A."/>
            <person name="Mereny Z."/>
            <person name="Hegedus B."/>
            <person name="Baldrian P."/>
            <person name="Stursova M."/>
            <person name="Weitz H."/>
            <person name="Taylor A."/>
            <person name="Grigoriev I.V."/>
            <person name="Nagy L.G."/>
            <person name="Martin F."/>
            <person name="Kauserud H."/>
        </authorList>
    </citation>
    <scope>NUCLEOTIDE SEQUENCE</scope>
    <source>
        <strain evidence="1">CBHHK002</strain>
    </source>
</reference>